<dbReference type="Gene3D" id="2.40.70.10">
    <property type="entry name" value="Acid Proteases"/>
    <property type="match status" value="1"/>
</dbReference>
<dbReference type="PANTHER" id="PTHR47331">
    <property type="entry name" value="PHD-TYPE DOMAIN-CONTAINING PROTEIN"/>
    <property type="match status" value="1"/>
</dbReference>
<dbReference type="Pfam" id="PF18701">
    <property type="entry name" value="DUF5641"/>
    <property type="match status" value="1"/>
</dbReference>
<proteinExistence type="predicted"/>
<dbReference type="Gene3D" id="3.10.10.10">
    <property type="entry name" value="HIV Type 1 Reverse Transcriptase, subunit A, domain 1"/>
    <property type="match status" value="1"/>
</dbReference>
<dbReference type="Proteomes" id="UP001152795">
    <property type="component" value="Unassembled WGS sequence"/>
</dbReference>
<evidence type="ECO:0000256" key="1">
    <source>
        <dbReference type="SAM" id="MobiDB-lite"/>
    </source>
</evidence>
<evidence type="ECO:0000313" key="2">
    <source>
        <dbReference type="EMBL" id="CAB4030722.1"/>
    </source>
</evidence>
<organism evidence="2 3">
    <name type="scientific">Paramuricea clavata</name>
    <name type="common">Red gorgonian</name>
    <name type="synonym">Violescent sea-whip</name>
    <dbReference type="NCBI Taxonomy" id="317549"/>
    <lineage>
        <taxon>Eukaryota</taxon>
        <taxon>Metazoa</taxon>
        <taxon>Cnidaria</taxon>
        <taxon>Anthozoa</taxon>
        <taxon>Octocorallia</taxon>
        <taxon>Malacalcyonacea</taxon>
        <taxon>Plexauridae</taxon>
        <taxon>Paramuricea</taxon>
    </lineage>
</organism>
<gene>
    <name evidence="2" type="ORF">PACLA_8A035036</name>
</gene>
<evidence type="ECO:0000313" key="3">
    <source>
        <dbReference type="Proteomes" id="UP001152795"/>
    </source>
</evidence>
<dbReference type="InterPro" id="IPR021109">
    <property type="entry name" value="Peptidase_aspartic_dom_sf"/>
</dbReference>
<keyword evidence="3" id="KW-1185">Reference proteome</keyword>
<dbReference type="Pfam" id="PF05380">
    <property type="entry name" value="Peptidase_A17"/>
    <property type="match status" value="1"/>
</dbReference>
<accession>A0A7D9JJZ2</accession>
<dbReference type="EMBL" id="CACRXK020017089">
    <property type="protein sequence ID" value="CAB4030722.1"/>
    <property type="molecule type" value="Genomic_DNA"/>
</dbReference>
<dbReference type="Pfam" id="PF13650">
    <property type="entry name" value="Asp_protease_2"/>
    <property type="match status" value="1"/>
</dbReference>
<protein>
    <submittedName>
        <fullName evidence="2">Uncharacterized protein</fullName>
    </submittedName>
</protein>
<dbReference type="AlphaFoldDB" id="A0A7D9JJZ2"/>
<sequence length="790" mass="90252">IIPVNIKGQTLWAYLDTGSSRNFISREAVKKLDLNPTHHESREIVTVNGTSTQSIPIFQTTITSLDGKVQEEIELTGSRLQDFTTVKRPDMNELKMKYTHTQDKRFYMTAKGEHPIHLILGDGTYSRIRTEKVYKGNPGDPLVEETTFGWVIHGGEDYSSDACMFTREVYDYEQLYSLDVLGVEDRGENDQMQVLAEFRENITRQEDGRYQVSIPWIPGSKLTTTNEQPSRRRLFNVSKKLAKDENLKQEYEKIIDDQLASGVIEKAPDEPSGERVYYMPHKPVVRQDAATTKHPVLTIVCLLSLPSNHIQKAFLQIAIKEEDRDAFRFLFERDEKEEHFRFARVPFGVEASPFLLGTTLEYHYDQQSPELEETVTALRENTYVDNIMQTGNNIDKLEKFKNESEVILESAKLPIHKWESNIATLEDENMSNPSKILGHVWDKREDTLEIQVPAVRETEPVTKRSILSQLGKVYDPLGIISPTMAEGKHIYREACEEKKGWNAEVSPELKKQWHKWNKQLKNVKVPRSLAGNSKETKAIELHVFADASNLACSAVTIALVEHSSGTIKGLLTSKSRISKRNTSIPRLELVAHMAANMAKNLRNALHRHPIKTIVICESGEEEVLTLNVLIRGRNTYLLDDIENDVDELTKMLKRIAKAKNNAWKRWQREYVHSLMESQRVNGKPVNTPEVGEVVLVVGEEKNRSEWKKGKVVRQVKGKDGVVRGVVLLHKGHTIERPLQLVCPLEIRCTTQIEQRNNEEKQTGENERKKRGAAIEASKKIRELAENEDAD</sequence>
<dbReference type="Gene3D" id="3.30.70.270">
    <property type="match status" value="1"/>
</dbReference>
<name>A0A7D9JJZ2_PARCT</name>
<dbReference type="PANTHER" id="PTHR47331:SF5">
    <property type="entry name" value="RIBONUCLEASE H"/>
    <property type="match status" value="1"/>
</dbReference>
<feature type="non-terminal residue" evidence="2">
    <location>
        <position position="1"/>
    </location>
</feature>
<dbReference type="InterPro" id="IPR008042">
    <property type="entry name" value="Retrotrans_Pao"/>
</dbReference>
<feature type="compositionally biased region" description="Basic and acidic residues" evidence="1">
    <location>
        <begin position="755"/>
        <end position="767"/>
    </location>
</feature>
<dbReference type="OrthoDB" id="5978662at2759"/>
<feature type="region of interest" description="Disordered" evidence="1">
    <location>
        <begin position="755"/>
        <end position="790"/>
    </location>
</feature>
<dbReference type="InterPro" id="IPR040676">
    <property type="entry name" value="DUF5641"/>
</dbReference>
<dbReference type="SUPFAM" id="SSF56672">
    <property type="entry name" value="DNA/RNA polymerases"/>
    <property type="match status" value="1"/>
</dbReference>
<dbReference type="InterPro" id="IPR043502">
    <property type="entry name" value="DNA/RNA_pol_sf"/>
</dbReference>
<comment type="caution">
    <text evidence="2">The sequence shown here is derived from an EMBL/GenBank/DDBJ whole genome shotgun (WGS) entry which is preliminary data.</text>
</comment>
<reference evidence="2" key="1">
    <citation type="submission" date="2020-04" db="EMBL/GenBank/DDBJ databases">
        <authorList>
            <person name="Alioto T."/>
            <person name="Alioto T."/>
            <person name="Gomez Garrido J."/>
        </authorList>
    </citation>
    <scope>NUCLEOTIDE SEQUENCE</scope>
    <source>
        <strain evidence="2">A484AB</strain>
    </source>
</reference>
<dbReference type="CDD" id="cd00303">
    <property type="entry name" value="retropepsin_like"/>
    <property type="match status" value="1"/>
</dbReference>
<dbReference type="InterPro" id="IPR043128">
    <property type="entry name" value="Rev_trsase/Diguanyl_cyclase"/>
</dbReference>